<evidence type="ECO:0000313" key="3">
    <source>
        <dbReference type="Proteomes" id="UP000254893"/>
    </source>
</evidence>
<dbReference type="GO" id="GO:0030973">
    <property type="term" value="F:molybdate ion binding"/>
    <property type="evidence" value="ECO:0007669"/>
    <property type="project" value="TreeGrafter"/>
</dbReference>
<evidence type="ECO:0000313" key="2">
    <source>
        <dbReference type="EMBL" id="SUI96926.1"/>
    </source>
</evidence>
<gene>
    <name evidence="2" type="ORF">NCTC11388_00220</name>
</gene>
<dbReference type="GO" id="GO:0015689">
    <property type="term" value="P:molybdate ion transport"/>
    <property type="evidence" value="ECO:0007669"/>
    <property type="project" value="TreeGrafter"/>
</dbReference>
<feature type="chain" id="PRO_5016854708" evidence="1">
    <location>
        <begin position="21"/>
        <end position="302"/>
    </location>
</feature>
<reference evidence="2 3" key="1">
    <citation type="submission" date="2018-06" db="EMBL/GenBank/DDBJ databases">
        <authorList>
            <consortium name="Pathogen Informatics"/>
            <person name="Doyle S."/>
        </authorList>
    </citation>
    <scope>NUCLEOTIDE SEQUENCE [LARGE SCALE GENOMIC DNA]</scope>
    <source>
        <strain evidence="2 3">NCTC11388</strain>
    </source>
</reference>
<dbReference type="AlphaFoldDB" id="A0A380B8U5"/>
<keyword evidence="1" id="KW-0732">Signal</keyword>
<dbReference type="PANTHER" id="PTHR30632">
    <property type="entry name" value="MOLYBDATE-BINDING PERIPLASMIC PROTEIN"/>
    <property type="match status" value="1"/>
</dbReference>
<evidence type="ECO:0000256" key="1">
    <source>
        <dbReference type="SAM" id="SignalP"/>
    </source>
</evidence>
<name>A0A380B8U5_SPHSI</name>
<protein>
    <submittedName>
        <fullName evidence="2">Molybdate ABC transporter periplasmic molybdate-binding protein</fullName>
    </submittedName>
</protein>
<organism evidence="2 3">
    <name type="scientific">Sphingobacterium spiritivorum</name>
    <name type="common">Flavobacterium spiritivorum</name>
    <dbReference type="NCBI Taxonomy" id="258"/>
    <lineage>
        <taxon>Bacteria</taxon>
        <taxon>Pseudomonadati</taxon>
        <taxon>Bacteroidota</taxon>
        <taxon>Sphingobacteriia</taxon>
        <taxon>Sphingobacteriales</taxon>
        <taxon>Sphingobacteriaceae</taxon>
        <taxon>Sphingobacterium</taxon>
    </lineage>
</organism>
<feature type="signal peptide" evidence="1">
    <location>
        <begin position="1"/>
        <end position="20"/>
    </location>
</feature>
<dbReference type="RefSeq" id="WP_115168766.1">
    <property type="nucleotide sequence ID" value="NZ_UGYW01000001.1"/>
</dbReference>
<dbReference type="InterPro" id="IPR050682">
    <property type="entry name" value="ModA/WtpA"/>
</dbReference>
<dbReference type="Proteomes" id="UP000254893">
    <property type="component" value="Unassembled WGS sequence"/>
</dbReference>
<dbReference type="Pfam" id="PF13531">
    <property type="entry name" value="SBP_bac_11"/>
    <property type="match status" value="1"/>
</dbReference>
<dbReference type="Gene3D" id="3.40.190.10">
    <property type="entry name" value="Periplasmic binding protein-like II"/>
    <property type="match status" value="2"/>
</dbReference>
<dbReference type="PANTHER" id="PTHR30632:SF0">
    <property type="entry name" value="SULFATE-BINDING PROTEIN"/>
    <property type="match status" value="1"/>
</dbReference>
<dbReference type="SUPFAM" id="SSF53850">
    <property type="entry name" value="Periplasmic binding protein-like II"/>
    <property type="match status" value="1"/>
</dbReference>
<dbReference type="EMBL" id="UGYW01000001">
    <property type="protein sequence ID" value="SUI96926.1"/>
    <property type="molecule type" value="Genomic_DNA"/>
</dbReference>
<sequence>MHKLVIYIFVFIAILSNAQAQDHRFDPPWNTPPESAVNFTIPGIDNIPDLYGEIENPQLVIFFAGNQFMVIDDLIKGFKKEHPQYERIFVETLPPGILAKQIQGGSLTIGNLKLTHTADIYTAGQRRITEMADYFDQTIEYARNKLILMVPEGNPKNIRRLEDLQRKDVRISMPNPAWEGVGEQIKAAYKKAGGDQLVSAVMDIKTKDESTYLTRIHHRESPLRILEGKADVAPVWYSEVVFQKLINHPVDGIEIPAEHNITAKYMAGKLKKAKNPEAAAAFMKYLQSPAAKAIYKKYGFEV</sequence>
<accession>A0A380B8U5</accession>
<proteinExistence type="predicted"/>